<protein>
    <recommendedName>
        <fullName evidence="14">dihydroxy-acid dehydratase</fullName>
        <ecNumber evidence="14">4.2.1.9</ecNumber>
    </recommendedName>
</protein>
<dbReference type="EC" id="4.2.1.9" evidence="14"/>
<dbReference type="GO" id="GO:0005829">
    <property type="term" value="C:cytosol"/>
    <property type="evidence" value="ECO:0007669"/>
    <property type="project" value="TreeGrafter"/>
</dbReference>
<comment type="pathway">
    <text evidence="12">Amino-acid biosynthesis; L-valine biosynthesis; L-valine from pyruvate: step 3/4.</text>
</comment>
<evidence type="ECO:0000256" key="9">
    <source>
        <dbReference type="ARBA" id="ARBA00023239"/>
    </source>
</evidence>
<dbReference type="AlphaFoldDB" id="A0A644UKH3"/>
<dbReference type="Pfam" id="PF24877">
    <property type="entry name" value="ILV_EDD_C"/>
    <property type="match status" value="1"/>
</dbReference>
<keyword evidence="5" id="KW-0479">Metal-binding</keyword>
<dbReference type="InterPro" id="IPR037237">
    <property type="entry name" value="IlvD/EDD_N"/>
</dbReference>
<evidence type="ECO:0000256" key="10">
    <source>
        <dbReference type="ARBA" id="ARBA00023304"/>
    </source>
</evidence>
<proteinExistence type="inferred from homology"/>
<dbReference type="EMBL" id="VSSQ01000127">
    <property type="protein sequence ID" value="MPL79526.1"/>
    <property type="molecule type" value="Genomic_DNA"/>
</dbReference>
<dbReference type="NCBIfam" id="TIGR00110">
    <property type="entry name" value="ilvD"/>
    <property type="match status" value="1"/>
</dbReference>
<dbReference type="NCBIfam" id="NF002068">
    <property type="entry name" value="PRK00911.1"/>
    <property type="match status" value="1"/>
</dbReference>
<keyword evidence="9 18" id="KW-0456">Lyase</keyword>
<dbReference type="FunFam" id="3.50.30.80:FF:000001">
    <property type="entry name" value="Dihydroxy-acid dehydratase"/>
    <property type="match status" value="1"/>
</dbReference>
<comment type="similarity">
    <text evidence="2">Belongs to the IlvD/Edd family.</text>
</comment>
<comment type="pathway">
    <text evidence="13">Amino-acid biosynthesis; L-isoleucine biosynthesis; L-isoleucine from 2-oxobutanoate: step 3/4.</text>
</comment>
<evidence type="ECO:0000256" key="12">
    <source>
        <dbReference type="ARBA" id="ARBA00029436"/>
    </source>
</evidence>
<evidence type="ECO:0000256" key="1">
    <source>
        <dbReference type="ARBA" id="ARBA00001946"/>
    </source>
</evidence>
<dbReference type="SUPFAM" id="SSF52016">
    <property type="entry name" value="LeuD/IlvD-like"/>
    <property type="match status" value="1"/>
</dbReference>
<dbReference type="InterPro" id="IPR042096">
    <property type="entry name" value="Dihydro-acid_dehy_C"/>
</dbReference>
<feature type="domain" description="Dihydroxy-acid/6-phosphogluconate dehydratase C-terminal" evidence="17">
    <location>
        <begin position="355"/>
        <end position="544"/>
    </location>
</feature>
<dbReference type="SUPFAM" id="SSF143975">
    <property type="entry name" value="IlvD/EDD N-terminal domain-like"/>
    <property type="match status" value="1"/>
</dbReference>
<dbReference type="HAMAP" id="MF_00012">
    <property type="entry name" value="IlvD"/>
    <property type="match status" value="1"/>
</dbReference>
<evidence type="ECO:0000256" key="4">
    <source>
        <dbReference type="ARBA" id="ARBA00022714"/>
    </source>
</evidence>
<keyword evidence="10" id="KW-0100">Branched-chain amino acid biosynthesis</keyword>
<feature type="domain" description="Dihydroxy-acid/6-phosphogluconate dehydratase N-terminal" evidence="16">
    <location>
        <begin position="31"/>
        <end position="342"/>
    </location>
</feature>
<dbReference type="PANTHER" id="PTHR43661:SF3">
    <property type="entry name" value="D-XYLONATE DEHYDRATASE YAGF-RELATED"/>
    <property type="match status" value="1"/>
</dbReference>
<dbReference type="GO" id="GO:0004160">
    <property type="term" value="F:dihydroxy-acid dehydratase activity"/>
    <property type="evidence" value="ECO:0007669"/>
    <property type="project" value="UniProtKB-EC"/>
</dbReference>
<dbReference type="GO" id="GO:0009097">
    <property type="term" value="P:isoleucine biosynthetic process"/>
    <property type="evidence" value="ECO:0007669"/>
    <property type="project" value="UniProtKB-UniPathway"/>
</dbReference>
<organism evidence="18">
    <name type="scientific">bioreactor metagenome</name>
    <dbReference type="NCBI Taxonomy" id="1076179"/>
    <lineage>
        <taxon>unclassified sequences</taxon>
        <taxon>metagenomes</taxon>
        <taxon>ecological metagenomes</taxon>
    </lineage>
</organism>
<evidence type="ECO:0000256" key="6">
    <source>
        <dbReference type="ARBA" id="ARBA00022842"/>
    </source>
</evidence>
<evidence type="ECO:0000256" key="8">
    <source>
        <dbReference type="ARBA" id="ARBA00023014"/>
    </source>
</evidence>
<comment type="cofactor">
    <cofactor evidence="15">
        <name>[2Fe-2S] cluster</name>
        <dbReference type="ChEBI" id="CHEBI:190135"/>
    </cofactor>
</comment>
<comment type="caution">
    <text evidence="18">The sequence shown here is derived from an EMBL/GenBank/DDBJ whole genome shotgun (WGS) entry which is preliminary data.</text>
</comment>
<keyword evidence="6" id="KW-0460">Magnesium</keyword>
<sequence>MRSDDVKSGYARAPNRSLIRSLGISDKEMDKPFVGVANSWNTVVPGHTHLRMVAERVREGIAAGGGTPFEFNTIGICDGIAMGHEGMRYSLASRENIADSVELMIQAHRFDALVCICTCDKIVPGMLMAAARCNIPAIVVTGGNMLPGHHKGCELSLTDVFEGVGKVAAHKMSEEELHELEAAAMPGCGSCQGLYTANTMACMTEAMGMSLPGCAAMPAVEAAKLSLAYESGVRVVEMIKADIKPRDIITKQSLQNAIAVDMALGGSTNTVLHLMAIAHEAEVPLTLDDFTRMGAIVPHICSMQPGGPHSMQTLYWSGGIPAVFKQIRSHLEDCMTVSGKSVFAIADAVKYVDEEVIRSLENAVHTAGGLKILKGSLAPNGSVIKSSAVIDAMWRHEGPARVFDGENEAMDAILTGKIVEGDVIVIRYEGPKGGPGMPEMLSPTSALMGLGYTHVALITDGRFSGGTRGPCICHVAPEAKAGGPIGLVHEGDIIRIDLHEQKLDLLVDETELAERRKVWVPRERDLKGVLARYARYAGQADKGAVPE</sequence>
<dbReference type="UniPathway" id="UPA00049">
    <property type="reaction ID" value="UER00061"/>
</dbReference>
<reference evidence="18" key="1">
    <citation type="submission" date="2019-08" db="EMBL/GenBank/DDBJ databases">
        <authorList>
            <person name="Kucharzyk K."/>
            <person name="Murdoch R.W."/>
            <person name="Higgins S."/>
            <person name="Loffler F."/>
        </authorList>
    </citation>
    <scope>NUCLEOTIDE SEQUENCE</scope>
</reference>
<evidence type="ECO:0000256" key="3">
    <source>
        <dbReference type="ARBA" id="ARBA00022605"/>
    </source>
</evidence>
<dbReference type="PROSITE" id="PS00887">
    <property type="entry name" value="ILVD_EDD_2"/>
    <property type="match status" value="1"/>
</dbReference>
<dbReference type="InterPro" id="IPR000581">
    <property type="entry name" value="ILV_EDD_N"/>
</dbReference>
<gene>
    <name evidence="18" type="primary">ilvD_8</name>
    <name evidence="18" type="ORF">SDC9_25408</name>
</gene>
<evidence type="ECO:0000256" key="13">
    <source>
        <dbReference type="ARBA" id="ARBA00029437"/>
    </source>
</evidence>
<evidence type="ECO:0000259" key="17">
    <source>
        <dbReference type="Pfam" id="PF24877"/>
    </source>
</evidence>
<dbReference type="UniPathway" id="UPA00047">
    <property type="reaction ID" value="UER00057"/>
</dbReference>
<evidence type="ECO:0000313" key="18">
    <source>
        <dbReference type="EMBL" id="MPL79526.1"/>
    </source>
</evidence>
<evidence type="ECO:0000259" key="16">
    <source>
        <dbReference type="Pfam" id="PF00920"/>
    </source>
</evidence>
<keyword evidence="3" id="KW-0028">Amino-acid biosynthesis</keyword>
<dbReference type="GO" id="GO:0046872">
    <property type="term" value="F:metal ion binding"/>
    <property type="evidence" value="ECO:0007669"/>
    <property type="project" value="UniProtKB-KW"/>
</dbReference>
<dbReference type="PROSITE" id="PS00886">
    <property type="entry name" value="ILVD_EDD_1"/>
    <property type="match status" value="1"/>
</dbReference>
<dbReference type="InterPro" id="IPR056740">
    <property type="entry name" value="ILV_EDD_C"/>
</dbReference>
<evidence type="ECO:0000256" key="14">
    <source>
        <dbReference type="ARBA" id="ARBA00029490"/>
    </source>
</evidence>
<accession>A0A644UKH3</accession>
<comment type="catalytic activity">
    <reaction evidence="11">
        <text>(2R)-2,3-dihydroxy-3-methylbutanoate = 3-methyl-2-oxobutanoate + H2O</text>
        <dbReference type="Rhea" id="RHEA:24809"/>
        <dbReference type="ChEBI" id="CHEBI:11851"/>
        <dbReference type="ChEBI" id="CHEBI:15377"/>
        <dbReference type="ChEBI" id="CHEBI:49072"/>
        <dbReference type="EC" id="4.2.1.9"/>
    </reaction>
    <physiologicalReaction direction="left-to-right" evidence="11">
        <dbReference type="Rhea" id="RHEA:24810"/>
    </physiologicalReaction>
</comment>
<dbReference type="GO" id="GO:0009099">
    <property type="term" value="P:L-valine biosynthetic process"/>
    <property type="evidence" value="ECO:0007669"/>
    <property type="project" value="UniProtKB-UniPathway"/>
</dbReference>
<dbReference type="InterPro" id="IPR004404">
    <property type="entry name" value="DihydroxyA_deHydtase"/>
</dbReference>
<dbReference type="InterPro" id="IPR020558">
    <property type="entry name" value="DiOHA_6PGluconate_deHydtase_CS"/>
</dbReference>
<evidence type="ECO:0000256" key="11">
    <source>
        <dbReference type="ARBA" id="ARBA00029304"/>
    </source>
</evidence>
<keyword evidence="4" id="KW-0001">2Fe-2S</keyword>
<keyword evidence="7" id="KW-0408">Iron</keyword>
<name>A0A644UKH3_9ZZZZ</name>
<evidence type="ECO:0000256" key="2">
    <source>
        <dbReference type="ARBA" id="ARBA00006486"/>
    </source>
</evidence>
<dbReference type="GO" id="GO:0051537">
    <property type="term" value="F:2 iron, 2 sulfur cluster binding"/>
    <property type="evidence" value="ECO:0007669"/>
    <property type="project" value="UniProtKB-KW"/>
</dbReference>
<comment type="cofactor">
    <cofactor evidence="1">
        <name>Mg(2+)</name>
        <dbReference type="ChEBI" id="CHEBI:18420"/>
    </cofactor>
</comment>
<dbReference type="PANTHER" id="PTHR43661">
    <property type="entry name" value="D-XYLONATE DEHYDRATASE"/>
    <property type="match status" value="1"/>
</dbReference>
<evidence type="ECO:0000256" key="7">
    <source>
        <dbReference type="ARBA" id="ARBA00023004"/>
    </source>
</evidence>
<keyword evidence="8" id="KW-0411">Iron-sulfur</keyword>
<dbReference type="Gene3D" id="3.50.30.80">
    <property type="entry name" value="IlvD/EDD C-terminal domain-like"/>
    <property type="match status" value="1"/>
</dbReference>
<evidence type="ECO:0000256" key="5">
    <source>
        <dbReference type="ARBA" id="ARBA00022723"/>
    </source>
</evidence>
<evidence type="ECO:0000256" key="15">
    <source>
        <dbReference type="ARBA" id="ARBA00034078"/>
    </source>
</evidence>
<dbReference type="Pfam" id="PF00920">
    <property type="entry name" value="ILVD_EDD_N"/>
    <property type="match status" value="1"/>
</dbReference>